<dbReference type="PROSITE" id="PS50933">
    <property type="entry name" value="CHRD"/>
    <property type="match status" value="1"/>
</dbReference>
<dbReference type="AlphaFoldDB" id="A0A7Y2E8M8"/>
<feature type="signal peptide" evidence="1">
    <location>
        <begin position="1"/>
        <end position="23"/>
    </location>
</feature>
<dbReference type="SMART" id="SM00754">
    <property type="entry name" value="CHRD"/>
    <property type="match status" value="1"/>
</dbReference>
<comment type="caution">
    <text evidence="3">The sequence shown here is derived from an EMBL/GenBank/DDBJ whole genome shotgun (WGS) entry which is preliminary data.</text>
</comment>
<name>A0A7Y2E8M8_UNCEI</name>
<feature type="domain" description="CHRD" evidence="2">
    <location>
        <begin position="24"/>
        <end position="142"/>
    </location>
</feature>
<evidence type="ECO:0000313" key="3">
    <source>
        <dbReference type="EMBL" id="NNF06347.1"/>
    </source>
</evidence>
<evidence type="ECO:0000259" key="2">
    <source>
        <dbReference type="PROSITE" id="PS50933"/>
    </source>
</evidence>
<evidence type="ECO:0000313" key="4">
    <source>
        <dbReference type="Proteomes" id="UP000547674"/>
    </source>
</evidence>
<protein>
    <submittedName>
        <fullName evidence="3">CHRD domain-containing protein</fullName>
    </submittedName>
</protein>
<dbReference type="EMBL" id="JABDJR010000236">
    <property type="protein sequence ID" value="NNF06347.1"/>
    <property type="molecule type" value="Genomic_DNA"/>
</dbReference>
<sequence>MKLRYLGLLSLAVLIAIPLSANAAVLAYEATLEASQEVPPNPSPATGSATISIDTDANTLTYTIMYSGLVGTETAAHIHGFAAAGTNAGVQHPLPAGNPKNGVWNYAEGDEASILAGLTYINIHTSDYPGGEIRGQIVESNSVAVEPTAWSGIKRFLEN</sequence>
<evidence type="ECO:0000256" key="1">
    <source>
        <dbReference type="SAM" id="SignalP"/>
    </source>
</evidence>
<feature type="chain" id="PRO_5031491883" evidence="1">
    <location>
        <begin position="24"/>
        <end position="159"/>
    </location>
</feature>
<dbReference type="Pfam" id="PF07452">
    <property type="entry name" value="CHRD"/>
    <property type="match status" value="1"/>
</dbReference>
<dbReference type="InterPro" id="IPR010895">
    <property type="entry name" value="CHRD"/>
</dbReference>
<keyword evidence="1" id="KW-0732">Signal</keyword>
<accession>A0A7Y2E8M8</accession>
<gene>
    <name evidence="3" type="ORF">HKN21_06275</name>
</gene>
<organism evidence="3 4">
    <name type="scientific">Eiseniibacteriota bacterium</name>
    <dbReference type="NCBI Taxonomy" id="2212470"/>
    <lineage>
        <taxon>Bacteria</taxon>
        <taxon>Candidatus Eiseniibacteriota</taxon>
    </lineage>
</organism>
<proteinExistence type="predicted"/>
<reference evidence="3 4" key="1">
    <citation type="submission" date="2020-03" db="EMBL/GenBank/DDBJ databases">
        <title>Metabolic flexibility allows generalist bacteria to become dominant in a frequently disturbed ecosystem.</title>
        <authorList>
            <person name="Chen Y.-J."/>
            <person name="Leung P.M."/>
            <person name="Bay S.K."/>
            <person name="Hugenholtz P."/>
            <person name="Kessler A.J."/>
            <person name="Shelley G."/>
            <person name="Waite D.W."/>
            <person name="Cook P.L."/>
            <person name="Greening C."/>
        </authorList>
    </citation>
    <scope>NUCLEOTIDE SEQUENCE [LARGE SCALE GENOMIC DNA]</scope>
    <source>
        <strain evidence="3">SS_bin_28</strain>
    </source>
</reference>
<dbReference type="Proteomes" id="UP000547674">
    <property type="component" value="Unassembled WGS sequence"/>
</dbReference>